<feature type="region of interest" description="Disordered" evidence="1">
    <location>
        <begin position="41"/>
        <end position="63"/>
    </location>
</feature>
<evidence type="ECO:0000313" key="3">
    <source>
        <dbReference type="Proteomes" id="UP000279833"/>
    </source>
</evidence>
<dbReference type="STRING" id="6186.A0A183JTU1"/>
<dbReference type="AlphaFoldDB" id="A0A183JTU1"/>
<dbReference type="Proteomes" id="UP000279833">
    <property type="component" value="Unassembled WGS sequence"/>
</dbReference>
<name>A0A183JTU1_9TREM</name>
<dbReference type="WBParaSite" id="SCUD_0000613101-mRNA-1">
    <property type="protein sequence ID" value="SCUD_0000613101-mRNA-1"/>
    <property type="gene ID" value="SCUD_0000613101"/>
</dbReference>
<evidence type="ECO:0000256" key="1">
    <source>
        <dbReference type="SAM" id="MobiDB-lite"/>
    </source>
</evidence>
<accession>A0A183JTU1</accession>
<feature type="compositionally biased region" description="Polar residues" evidence="1">
    <location>
        <begin position="41"/>
        <end position="57"/>
    </location>
</feature>
<dbReference type="EMBL" id="UZAK01012186">
    <property type="protein sequence ID" value="VDP01083.1"/>
    <property type="molecule type" value="Genomic_DNA"/>
</dbReference>
<organism evidence="4">
    <name type="scientific">Schistosoma curassoni</name>
    <dbReference type="NCBI Taxonomy" id="6186"/>
    <lineage>
        <taxon>Eukaryota</taxon>
        <taxon>Metazoa</taxon>
        <taxon>Spiralia</taxon>
        <taxon>Lophotrochozoa</taxon>
        <taxon>Platyhelminthes</taxon>
        <taxon>Trematoda</taxon>
        <taxon>Digenea</taxon>
        <taxon>Strigeidida</taxon>
        <taxon>Schistosomatoidea</taxon>
        <taxon>Schistosomatidae</taxon>
        <taxon>Schistosoma</taxon>
    </lineage>
</organism>
<gene>
    <name evidence="2" type="ORF">SCUD_LOCUS6131</name>
</gene>
<sequence>MSTSTQDSDKKDKKNSVCEPVPLEWELTKVREYTLMEQISCSADDSGSESPSGSAPKSLSGMPTCVTHGGPAGTWLAIGSDSGSVFLINRHVQQRFLDEKQLGDSPYQVCCMSDSFDILMLLYTSALKALVNITGFFR</sequence>
<keyword evidence="3" id="KW-1185">Reference proteome</keyword>
<proteinExistence type="predicted"/>
<reference evidence="4" key="1">
    <citation type="submission" date="2016-06" db="UniProtKB">
        <authorList>
            <consortium name="WormBaseParasite"/>
        </authorList>
    </citation>
    <scope>IDENTIFICATION</scope>
</reference>
<evidence type="ECO:0000313" key="2">
    <source>
        <dbReference type="EMBL" id="VDP01083.1"/>
    </source>
</evidence>
<reference evidence="2 3" key="2">
    <citation type="submission" date="2018-11" db="EMBL/GenBank/DDBJ databases">
        <authorList>
            <consortium name="Pathogen Informatics"/>
        </authorList>
    </citation>
    <scope>NUCLEOTIDE SEQUENCE [LARGE SCALE GENOMIC DNA]</scope>
    <source>
        <strain evidence="2">Dakar</strain>
        <strain evidence="3">Dakar, Senegal</strain>
    </source>
</reference>
<protein>
    <submittedName>
        <fullName evidence="4">RAB3GAP2_N domain-containing protein</fullName>
    </submittedName>
</protein>
<evidence type="ECO:0000313" key="4">
    <source>
        <dbReference type="WBParaSite" id="SCUD_0000613101-mRNA-1"/>
    </source>
</evidence>